<dbReference type="SUPFAM" id="SSF50891">
    <property type="entry name" value="Cyclophilin-like"/>
    <property type="match status" value="1"/>
</dbReference>
<dbReference type="InterPro" id="IPR013785">
    <property type="entry name" value="Aldolase_TIM"/>
</dbReference>
<accession>A0A2T4PQV6</accession>
<organism evidence="3 4">
    <name type="scientific">Mammaliicoccus vitulinus</name>
    <dbReference type="NCBI Taxonomy" id="71237"/>
    <lineage>
        <taxon>Bacteria</taxon>
        <taxon>Bacillati</taxon>
        <taxon>Bacillota</taxon>
        <taxon>Bacilli</taxon>
        <taxon>Bacillales</taxon>
        <taxon>Staphylococcaceae</taxon>
        <taxon>Mammaliicoccus</taxon>
    </lineage>
</organism>
<reference evidence="3 4" key="1">
    <citation type="journal article" date="2016" name="Front. Microbiol.">
        <title>Comprehensive Phylogenetic Analysis of Bovine Non-aureus Staphylococci Species Based on Whole-Genome Sequencing.</title>
        <authorList>
            <person name="Naushad S."/>
            <person name="Barkema H.W."/>
            <person name="Luby C."/>
            <person name="Condas L.A."/>
            <person name="Nobrega D.B."/>
            <person name="Carson D.A."/>
            <person name="De Buck J."/>
        </authorList>
    </citation>
    <scope>NUCLEOTIDE SEQUENCE [LARGE SCALE GENOMIC DNA]</scope>
    <source>
        <strain evidence="3 4">SNUC 2204</strain>
    </source>
</reference>
<comment type="caution">
    <text evidence="3">The sequence shown here is derived from an EMBL/GenBank/DDBJ whole genome shotgun (WGS) entry which is preliminary data.</text>
</comment>
<feature type="domain" description="6-phospho-N-acetylmuramidase N-terminal" evidence="2">
    <location>
        <begin position="4"/>
        <end position="239"/>
    </location>
</feature>
<dbReference type="SUPFAM" id="SSF51445">
    <property type="entry name" value="(Trans)glycosidases"/>
    <property type="match status" value="1"/>
</dbReference>
<dbReference type="Pfam" id="PF19200">
    <property type="entry name" value="MupG_N"/>
    <property type="match status" value="1"/>
</dbReference>
<dbReference type="PANTHER" id="PTHR38435">
    <property type="match status" value="1"/>
</dbReference>
<dbReference type="Gene3D" id="2.40.100.10">
    <property type="entry name" value="Cyclophilin-like"/>
    <property type="match status" value="1"/>
</dbReference>
<dbReference type="InterPro" id="IPR008589">
    <property type="entry name" value="MupG"/>
</dbReference>
<dbReference type="InterPro" id="IPR043797">
    <property type="entry name" value="MupG_N"/>
</dbReference>
<evidence type="ECO:0000259" key="1">
    <source>
        <dbReference type="Pfam" id="PF05913"/>
    </source>
</evidence>
<evidence type="ECO:0000313" key="3">
    <source>
        <dbReference type="EMBL" id="PTI28295.1"/>
    </source>
</evidence>
<dbReference type="STRING" id="1167632.GCA_000286335_02406"/>
<sequence>MRRLGISLYPGKSNEAEDIQYLEIAHEYRFSRVFTNLLQLTEENKSTLLPTIEKTIQYAKNLNFEIFIDVAPRTFKVLGIEPTDLTFFNELGVDGIRLDEGVGAKETSDMTYNPYGIMIELNMSVMNHYLDNVMDFEPNRACLVGCHNFYPHRYAGISESFFLEGSQKFKKYGLRTAAFVSSEIAEFGPWPITEGLPTLEEHRGLPISTQAQYLWATGLIDDVIISNCYPSREELKMVSNLKDEPITFDAKLFDDITDLERKIVTEEAHFYRGDVSDYMIRSTQSRVKYKSESFPVHHTIAIKRGDILIDNEAYGQYKGELQIALKPMFNTGQVNVIGRIAPHDLQLLNYLKPWAFFKFNIQEMV</sequence>
<name>A0A2T4PQV6_9STAP</name>
<feature type="domain" description="6-phospho-N-acetylmuramidase C-terminal" evidence="1">
    <location>
        <begin position="246"/>
        <end position="360"/>
    </location>
</feature>
<dbReference type="AlphaFoldDB" id="A0A2T4PQV6"/>
<evidence type="ECO:0000313" key="4">
    <source>
        <dbReference type="Proteomes" id="UP000241209"/>
    </source>
</evidence>
<dbReference type="InterPro" id="IPR017853">
    <property type="entry name" value="GH"/>
</dbReference>
<evidence type="ECO:0000259" key="2">
    <source>
        <dbReference type="Pfam" id="PF19200"/>
    </source>
</evidence>
<dbReference type="InterPro" id="IPR029000">
    <property type="entry name" value="Cyclophilin-like_dom_sf"/>
</dbReference>
<dbReference type="RefSeq" id="WP_107557314.1">
    <property type="nucleotide sequence ID" value="NZ_PZFK01000031.1"/>
</dbReference>
<dbReference type="PANTHER" id="PTHR38435:SF1">
    <property type="entry name" value="DUF871 DOMAIN-CONTAINING PROTEIN"/>
    <property type="match status" value="1"/>
</dbReference>
<dbReference type="EMBL" id="PZFK01000031">
    <property type="protein sequence ID" value="PTI28295.1"/>
    <property type="molecule type" value="Genomic_DNA"/>
</dbReference>
<proteinExistence type="predicted"/>
<dbReference type="Gene3D" id="3.20.20.70">
    <property type="entry name" value="Aldolase class I"/>
    <property type="match status" value="1"/>
</dbReference>
<protein>
    <submittedName>
        <fullName evidence="3">DUF871 domain-containing protein</fullName>
    </submittedName>
</protein>
<gene>
    <name evidence="3" type="ORF">BU072_11955</name>
</gene>
<dbReference type="Pfam" id="PF05913">
    <property type="entry name" value="MupG_C"/>
    <property type="match status" value="1"/>
</dbReference>
<dbReference type="InterPro" id="IPR043894">
    <property type="entry name" value="MupG_C"/>
</dbReference>
<dbReference type="Proteomes" id="UP000241209">
    <property type="component" value="Unassembled WGS sequence"/>
</dbReference>